<dbReference type="EMBL" id="LAZR01002448">
    <property type="protein sequence ID" value="KKN29919.1"/>
    <property type="molecule type" value="Genomic_DNA"/>
</dbReference>
<evidence type="ECO:0000313" key="1">
    <source>
        <dbReference type="EMBL" id="KKN29919.1"/>
    </source>
</evidence>
<name>A0A0F9PIC9_9ZZZZ</name>
<dbReference type="AlphaFoldDB" id="A0A0F9PIC9"/>
<reference evidence="1" key="1">
    <citation type="journal article" date="2015" name="Nature">
        <title>Complex archaea that bridge the gap between prokaryotes and eukaryotes.</title>
        <authorList>
            <person name="Spang A."/>
            <person name="Saw J.H."/>
            <person name="Jorgensen S.L."/>
            <person name="Zaremba-Niedzwiedzka K."/>
            <person name="Martijn J."/>
            <person name="Lind A.E."/>
            <person name="van Eijk R."/>
            <person name="Schleper C."/>
            <person name="Guy L."/>
            <person name="Ettema T.J."/>
        </authorList>
    </citation>
    <scope>NUCLEOTIDE SEQUENCE</scope>
</reference>
<sequence>MLKYLKTLATAAILSLGIAPWAQAAVVTNTTDQLFNAVDEISTTLTTEAGTVLTTFVSGTYAVANVVRLQREVGSPGSGTWENVTRVTGASTTANARVVTTWTTGTGTEGYRLIMTATGTGAVVAYLTDAAVTARTWVNNSSQIVMFDDFIGMNSTSTTALNASRYVTQDSNSGGGTVAVMDVAIQEGAVVMDSGTTADDGTCMSAITAASFGALVSDGWTSFELRIRSAAVTGVVTMGLSNVICVADVVPIASVLALVVDQVDGGSESLALITRDDDATTATEWQAISAIADAEGANALEVPLGVITAADTYVVLRVEIDSGGNAYFYVAGNLVHAEPLAVTTTARLAPILHLMESTVDAGAVISFIDYWEFVAPRPTG</sequence>
<accession>A0A0F9PIC9</accession>
<organism evidence="1">
    <name type="scientific">marine sediment metagenome</name>
    <dbReference type="NCBI Taxonomy" id="412755"/>
    <lineage>
        <taxon>unclassified sequences</taxon>
        <taxon>metagenomes</taxon>
        <taxon>ecological metagenomes</taxon>
    </lineage>
</organism>
<proteinExistence type="predicted"/>
<gene>
    <name evidence="1" type="ORF">LCGC14_0839180</name>
</gene>
<protein>
    <submittedName>
        <fullName evidence="1">Uncharacterized protein</fullName>
    </submittedName>
</protein>
<comment type="caution">
    <text evidence="1">The sequence shown here is derived from an EMBL/GenBank/DDBJ whole genome shotgun (WGS) entry which is preliminary data.</text>
</comment>